<dbReference type="Proteomes" id="UP000012073">
    <property type="component" value="Unassembled WGS sequence"/>
</dbReference>
<protein>
    <submittedName>
        <fullName evidence="1">Uncharacterized protein</fullName>
    </submittedName>
</protein>
<evidence type="ECO:0000313" key="1">
    <source>
        <dbReference type="EMBL" id="CDF34965.1"/>
    </source>
</evidence>
<dbReference type="Gramene" id="CDF34965">
    <property type="protein sequence ID" value="CDF34965"/>
    <property type="gene ID" value="CHC_T00003567001"/>
</dbReference>
<evidence type="ECO:0000313" key="2">
    <source>
        <dbReference type="Proteomes" id="UP000012073"/>
    </source>
</evidence>
<organism evidence="1 2">
    <name type="scientific">Chondrus crispus</name>
    <name type="common">Carrageen Irish moss</name>
    <name type="synonym">Polymorpha crispa</name>
    <dbReference type="NCBI Taxonomy" id="2769"/>
    <lineage>
        <taxon>Eukaryota</taxon>
        <taxon>Rhodophyta</taxon>
        <taxon>Florideophyceae</taxon>
        <taxon>Rhodymeniophycidae</taxon>
        <taxon>Gigartinales</taxon>
        <taxon>Gigartinaceae</taxon>
        <taxon>Chondrus</taxon>
    </lineage>
</organism>
<dbReference type="EMBL" id="HG001712">
    <property type="protein sequence ID" value="CDF34965.1"/>
    <property type="molecule type" value="Genomic_DNA"/>
</dbReference>
<sequence length="35" mass="3952">MRGKETKLECEYCSPGLGDTRVNICTVFILISNFI</sequence>
<accession>R7QBX4</accession>
<gene>
    <name evidence="1" type="ORF">CHC_T00003567001</name>
</gene>
<reference evidence="2" key="1">
    <citation type="journal article" date="2013" name="Proc. Natl. Acad. Sci. U.S.A.">
        <title>Genome structure and metabolic features in the red seaweed Chondrus crispus shed light on evolution of the Archaeplastida.</title>
        <authorList>
            <person name="Collen J."/>
            <person name="Porcel B."/>
            <person name="Carre W."/>
            <person name="Ball S.G."/>
            <person name="Chaparro C."/>
            <person name="Tonon T."/>
            <person name="Barbeyron T."/>
            <person name="Michel G."/>
            <person name="Noel B."/>
            <person name="Valentin K."/>
            <person name="Elias M."/>
            <person name="Artiguenave F."/>
            <person name="Arun A."/>
            <person name="Aury J.M."/>
            <person name="Barbosa-Neto J.F."/>
            <person name="Bothwell J.H."/>
            <person name="Bouget F.Y."/>
            <person name="Brillet L."/>
            <person name="Cabello-Hurtado F."/>
            <person name="Capella-Gutierrez S."/>
            <person name="Charrier B."/>
            <person name="Cladiere L."/>
            <person name="Cock J.M."/>
            <person name="Coelho S.M."/>
            <person name="Colleoni C."/>
            <person name="Czjzek M."/>
            <person name="Da Silva C."/>
            <person name="Delage L."/>
            <person name="Denoeud F."/>
            <person name="Deschamps P."/>
            <person name="Dittami S.M."/>
            <person name="Gabaldon T."/>
            <person name="Gachon C.M."/>
            <person name="Groisillier A."/>
            <person name="Herve C."/>
            <person name="Jabbari K."/>
            <person name="Katinka M."/>
            <person name="Kloareg B."/>
            <person name="Kowalczyk N."/>
            <person name="Labadie K."/>
            <person name="Leblanc C."/>
            <person name="Lopez P.J."/>
            <person name="McLachlan D.H."/>
            <person name="Meslet-Cladiere L."/>
            <person name="Moustafa A."/>
            <person name="Nehr Z."/>
            <person name="Nyvall Collen P."/>
            <person name="Panaud O."/>
            <person name="Partensky F."/>
            <person name="Poulain J."/>
            <person name="Rensing S.A."/>
            <person name="Rousvoal S."/>
            <person name="Samson G."/>
            <person name="Symeonidi A."/>
            <person name="Weissenbach J."/>
            <person name="Zambounis A."/>
            <person name="Wincker P."/>
            <person name="Boyen C."/>
        </authorList>
    </citation>
    <scope>NUCLEOTIDE SEQUENCE [LARGE SCALE GENOMIC DNA]</scope>
    <source>
        <strain evidence="2">cv. Stackhouse</strain>
    </source>
</reference>
<dbReference type="KEGG" id="ccp:CHC_T00003567001"/>
<dbReference type="RefSeq" id="XP_005714784.1">
    <property type="nucleotide sequence ID" value="XM_005714727.1"/>
</dbReference>
<dbReference type="GeneID" id="17322501"/>
<proteinExistence type="predicted"/>
<name>R7QBX4_CHOCR</name>
<dbReference type="AlphaFoldDB" id="R7QBX4"/>
<keyword evidence="2" id="KW-1185">Reference proteome</keyword>